<keyword evidence="2" id="KW-1185">Reference proteome</keyword>
<dbReference type="AlphaFoldDB" id="A0A2Z6E0H6"/>
<dbReference type="Proteomes" id="UP000262004">
    <property type="component" value="Chromosome"/>
</dbReference>
<name>A0A2Z6E0H6_HYDTE</name>
<dbReference type="Pfam" id="PF14076">
    <property type="entry name" value="DUF4258"/>
    <property type="match status" value="1"/>
</dbReference>
<dbReference type="EMBL" id="AP018558">
    <property type="protein sequence ID" value="BBD78291.1"/>
    <property type="molecule type" value="Genomic_DNA"/>
</dbReference>
<dbReference type="RefSeq" id="WP_119335930.1">
    <property type="nucleotide sequence ID" value="NZ_AP018558.1"/>
</dbReference>
<evidence type="ECO:0000313" key="1">
    <source>
        <dbReference type="EMBL" id="BBD78291.1"/>
    </source>
</evidence>
<gene>
    <name evidence="1" type="ORF">HPTL_2037</name>
</gene>
<evidence type="ECO:0000313" key="2">
    <source>
        <dbReference type="Proteomes" id="UP000262004"/>
    </source>
</evidence>
<dbReference type="InterPro" id="IPR025354">
    <property type="entry name" value="DUF4258"/>
</dbReference>
<protein>
    <recommendedName>
        <fullName evidence="3">DUF4258 domain-containing protein</fullName>
    </recommendedName>
</protein>
<organism evidence="1 2">
    <name type="scientific">Hydrogenophilus thermoluteolus</name>
    <name type="common">Pseudomonas hydrogenothermophila</name>
    <dbReference type="NCBI Taxonomy" id="297"/>
    <lineage>
        <taxon>Bacteria</taxon>
        <taxon>Pseudomonadati</taxon>
        <taxon>Pseudomonadota</taxon>
        <taxon>Hydrogenophilia</taxon>
        <taxon>Hydrogenophilales</taxon>
        <taxon>Hydrogenophilaceae</taxon>
        <taxon>Hydrogenophilus</taxon>
    </lineage>
</organism>
<proteinExistence type="predicted"/>
<evidence type="ECO:0008006" key="3">
    <source>
        <dbReference type="Google" id="ProtNLM"/>
    </source>
</evidence>
<reference evidence="1 2" key="1">
    <citation type="submission" date="2018-04" db="EMBL/GenBank/DDBJ databases">
        <title>Complete genome sequence of Hydrogenophilus thermoluteolus TH-1.</title>
        <authorList>
            <person name="Arai H."/>
        </authorList>
    </citation>
    <scope>NUCLEOTIDE SEQUENCE [LARGE SCALE GENOMIC DNA]</scope>
    <source>
        <strain evidence="1 2">TH-1</strain>
    </source>
</reference>
<sequence>MTPFRMTDHARFEAARRGITLERIASTIEAPESVVAGAGGRSIYQKRIVFAAKTYLVRVVVESGHEPPVVVTVYRTSKMEKYLQRGDGEHEGGL</sequence>
<dbReference type="KEGG" id="htl:HPTL_2037"/>
<dbReference type="OrthoDB" id="517387at2"/>
<accession>A0A2Z6E0H6</accession>